<protein>
    <recommendedName>
        <fullName evidence="3">DUF2332 domain-containing protein</fullName>
    </recommendedName>
</protein>
<name>A0A059FSK1_9PROT</name>
<dbReference type="EMBL" id="ARYI01000007">
    <property type="protein sequence ID" value="KCZ93567.1"/>
    <property type="molecule type" value="Genomic_DNA"/>
</dbReference>
<dbReference type="PIRSF" id="PIRSF012608">
    <property type="entry name" value="UCP012608"/>
    <property type="match status" value="1"/>
</dbReference>
<proteinExistence type="predicted"/>
<evidence type="ECO:0000313" key="2">
    <source>
        <dbReference type="Proteomes" id="UP000025061"/>
    </source>
</evidence>
<keyword evidence="2" id="KW-1185">Reference proteome</keyword>
<dbReference type="AlphaFoldDB" id="A0A059FSK1"/>
<evidence type="ECO:0008006" key="3">
    <source>
        <dbReference type="Google" id="ProtNLM"/>
    </source>
</evidence>
<accession>A0A059FSK1</accession>
<dbReference type="PATRIC" id="fig|1280951.3.peg.1862"/>
<comment type="caution">
    <text evidence="1">The sequence shown here is derived from an EMBL/GenBank/DDBJ whole genome shotgun (WGS) entry which is preliminary data.</text>
</comment>
<sequence>MAAPSKDEILAHFREQAEFCRALGSPFMEALCLAMVEDAEQHGPVGRLIKGWAGDPRRDALALRIAGYLHYSALGDKAPELTAVYPSANPDWTMEAVWPVAHDWLARHERAAKVFIKSPPQTNETRRAIALLPGFLKVASLFPGPMHLLELGASAGLNQNWDRFNYQTTRWELTGNSDVVIDTDWNGPPPDHIDMSFNVATRAACDQSPVNLSKPSAARRLKSYIWPDQPARLARLDAAIALARRTRVRVEKADAADWLKAKLASRPDEGPTVIYHSVFLQYPPAETRRALLSLIEDAGAEATWDRPLAWVCFEPAAFFQGPTQVGIEPNEFITYMRVWPEGEDHRLIRSDGHVTQVQAL</sequence>
<evidence type="ECO:0000313" key="1">
    <source>
        <dbReference type="EMBL" id="KCZ93567.1"/>
    </source>
</evidence>
<gene>
    <name evidence="1" type="ORF">HHI_09232</name>
</gene>
<dbReference type="Pfam" id="PF10094">
    <property type="entry name" value="DUF2332"/>
    <property type="match status" value="1"/>
</dbReference>
<dbReference type="Proteomes" id="UP000025061">
    <property type="component" value="Unassembled WGS sequence"/>
</dbReference>
<organism evidence="1 2">
    <name type="scientific">Hyphomonas hirschiana VP5</name>
    <dbReference type="NCBI Taxonomy" id="1280951"/>
    <lineage>
        <taxon>Bacteria</taxon>
        <taxon>Pseudomonadati</taxon>
        <taxon>Pseudomonadota</taxon>
        <taxon>Alphaproteobacteria</taxon>
        <taxon>Hyphomonadales</taxon>
        <taxon>Hyphomonadaceae</taxon>
        <taxon>Hyphomonas</taxon>
    </lineage>
</organism>
<dbReference type="RefSeq" id="WP_011648040.1">
    <property type="nucleotide sequence ID" value="NZ_ARYI01000007.1"/>
</dbReference>
<reference evidence="1 2" key="1">
    <citation type="submission" date="2013-04" db="EMBL/GenBank/DDBJ databases">
        <title>Hyphomonas hirschiana VP5 Genome Sequencing.</title>
        <authorList>
            <person name="Lai Q."/>
            <person name="Shao Z."/>
        </authorList>
    </citation>
    <scope>NUCLEOTIDE SEQUENCE [LARGE SCALE GENOMIC DNA]</scope>
    <source>
        <strain evidence="1 2">VP5</strain>
    </source>
</reference>
<dbReference type="InterPro" id="IPR011200">
    <property type="entry name" value="UCP012608"/>
</dbReference>